<sequence>MLVNRLISWRSCLIIVTMMVLPVALLVANFHSGTELVRLRNAMVFNVISTEQSQWPGDQFPASFKQEKALLPDAIAKVIINQKMPGNQQQTSDPLALMLQQAAVLNLDQRRRGGAIQADVSTTLAQIQQQRGYCADYTEIINVFGHALDIPVREWALAFDGFGGHGHAINEIWDQQAQRWIMLDVFNGFYPVNQQRQPMSVLEFKQQLIADRSQITLVRLSDQTFGFKDDAMALDYYYNGRHQFYLWWANNNISYDEHPLIKLAANVSPHLEQMVAIISGQFPQLMAIAEPDNLHMINNMQRLKIMLWVLFFYQVLLALLLLAMLITLFTRRSRKT</sequence>
<evidence type="ECO:0000313" key="2">
    <source>
        <dbReference type="EMBL" id="SNY51610.1"/>
    </source>
</evidence>
<dbReference type="AlphaFoldDB" id="A0A285IUA4"/>
<gene>
    <name evidence="2" type="ORF">SAMN06297280_1911</name>
</gene>
<evidence type="ECO:0000256" key="1">
    <source>
        <dbReference type="SAM" id="Phobius"/>
    </source>
</evidence>
<accession>A0A285IUA4</accession>
<protein>
    <recommendedName>
        <fullName evidence="4">Transglutaminase-like domain-containing protein</fullName>
    </recommendedName>
</protein>
<keyword evidence="1" id="KW-0812">Transmembrane</keyword>
<dbReference type="InterPro" id="IPR038765">
    <property type="entry name" value="Papain-like_cys_pep_sf"/>
</dbReference>
<reference evidence="3" key="1">
    <citation type="submission" date="2017-09" db="EMBL/GenBank/DDBJ databases">
        <authorList>
            <person name="Varghese N."/>
            <person name="Submissions S."/>
        </authorList>
    </citation>
    <scope>NUCLEOTIDE SEQUENCE [LARGE SCALE GENOMIC DNA]</scope>
    <source>
        <strain evidence="3">CGMCC 1.12461</strain>
    </source>
</reference>
<keyword evidence="1" id="KW-1133">Transmembrane helix</keyword>
<name>A0A285IUA4_9GAMM</name>
<dbReference type="EMBL" id="OBEB01000003">
    <property type="protein sequence ID" value="SNY51610.1"/>
    <property type="molecule type" value="Genomic_DNA"/>
</dbReference>
<evidence type="ECO:0008006" key="4">
    <source>
        <dbReference type="Google" id="ProtNLM"/>
    </source>
</evidence>
<proteinExistence type="predicted"/>
<organism evidence="2 3">
    <name type="scientific">Arsukibacterium tuosuense</name>
    <dbReference type="NCBI Taxonomy" id="1323745"/>
    <lineage>
        <taxon>Bacteria</taxon>
        <taxon>Pseudomonadati</taxon>
        <taxon>Pseudomonadota</taxon>
        <taxon>Gammaproteobacteria</taxon>
        <taxon>Chromatiales</taxon>
        <taxon>Chromatiaceae</taxon>
        <taxon>Arsukibacterium</taxon>
    </lineage>
</organism>
<keyword evidence="3" id="KW-1185">Reference proteome</keyword>
<dbReference type="SUPFAM" id="SSF54001">
    <property type="entry name" value="Cysteine proteinases"/>
    <property type="match status" value="1"/>
</dbReference>
<keyword evidence="1" id="KW-0472">Membrane</keyword>
<dbReference type="Gene3D" id="3.10.620.30">
    <property type="match status" value="1"/>
</dbReference>
<feature type="transmembrane region" description="Helical" evidence="1">
    <location>
        <begin position="305"/>
        <end position="329"/>
    </location>
</feature>
<feature type="transmembrane region" description="Helical" evidence="1">
    <location>
        <begin position="12"/>
        <end position="31"/>
    </location>
</feature>
<evidence type="ECO:0000313" key="3">
    <source>
        <dbReference type="Proteomes" id="UP000219353"/>
    </source>
</evidence>
<dbReference type="Proteomes" id="UP000219353">
    <property type="component" value="Unassembled WGS sequence"/>
</dbReference>